<keyword evidence="2" id="KW-1185">Reference proteome</keyword>
<evidence type="ECO:0000313" key="1">
    <source>
        <dbReference type="EMBL" id="KAG0414419.1"/>
    </source>
</evidence>
<dbReference type="Proteomes" id="UP000805193">
    <property type="component" value="Unassembled WGS sequence"/>
</dbReference>
<dbReference type="EMBL" id="JABSTQ010011178">
    <property type="protein sequence ID" value="KAG0414419.1"/>
    <property type="molecule type" value="Genomic_DNA"/>
</dbReference>
<comment type="caution">
    <text evidence="1">The sequence shown here is derived from an EMBL/GenBank/DDBJ whole genome shotgun (WGS) entry which is preliminary data.</text>
</comment>
<gene>
    <name evidence="1" type="ORF">HPB47_008363</name>
</gene>
<name>A0AC60P562_IXOPE</name>
<accession>A0AC60P562</accession>
<sequence>MDNSEDAIVEMLKQRMVGNSTFLQYMEIVIERLRSGEEFERTPMLMAHTGGAKTLQVTQLDYHIPANTRHHHTDKFLLTQSSDATLVVRRGLPVTYSVQFDRPYDGIRDQVFIILNTGLDPSEENGGRVKLEVPTTRGSFFATDNSPWSICLVLTEKSSITVKVMLPPIAPVGLWRLEVETRLRGSDDPGDRALFNVKETFYILFNPWNPEDLVYLPDETLIKEYIFEDTGKLYQGNYDYPTGKRWYFGQFTDVVLPTCNYLFELGDVSVQDRACPVKLSRHIAALVDSRDENGVLVGSWSNDYGDGVSPTTWTSSTTILEQYMNTGGAPVKYGQCWVYSGLVTTLCRALGIPCRSITNFSSAHDTDGNLLIERFFDENDNPIFGKTEDSIWNFHLWNELWMQRPDLPGGYGGWQVIDATPQTISDGLFRVGPCPVAAVYNGHLDVNYDARFVYAEVNADLISWKRDAATQQFKQSNVKNENEADAAGMLIYTKKIGEMTEDNVEDAEDLTGVYKGVKVAPKKSVMGLSGAAPPDEVEMKMVEVSSVPAGQSVKLAVTCTNNSKAGKKVSLTLSASSVFYTGGEYKQLKKGVINLDLQPGKTETGSITVTPEDYQTKLAPYNIVKLFALGSVQGSGQGTWFKHCRIAIGNPSMEVKVSGPLNVSRAMEYTLSFDNPLNTPLTQCSLTLDISGITLQSQVHNVPDVPAKGKFVYTGKIIPKRPGEKSVMGVFNSKELKDIRGTKGTGEGYSGDLGGTEFAAQGPGVVRQVVLYFKENAVLNNTQLYKTMQGQFSALVLRRASIFKVGLQVDPAVRQSMGHCQLIMSLGNEPNEEDGSMARMVVPAAVGAGMRSGQWSISLQSESMGMLMLNVQVPVNAPVGRWTMTVAVGGEVVFTVQIPIYIIFNPWSPEDPVYIPDDVARNFYTMQDKAIIFHGVEDMILVKTWYYGQFDKVTLPAIEFLMNIKQMTPAQRSDPIAVVRAMSAAVNTNDENGLVVGRWKEPFSDGIHPFAWSSSPTILHKYMESGGNGVKYGQCFVFAGLLTALLRGLGVPARAITNYSSAHKDPNHDNIKFFFNDQGQVYHMIGSVWNYHVWTECWLNRTDLLGNFSGWQIVDGTPQAPSVESGYFEVGPFPTTCVLLDRLDVPYDGVYTRAAVKATWEMYSQDPSQPEGVRLVKVVRNNSGRLLVTEEISEMPGNGNPEDITATYKQPQATGRQLAEQPIEIALKHNTTVEIGEPVVIVCTATNNDVQPHQANITLTATSVMYNSWSPVVVGSKTTSVTVAPGSEESFELVIPPEIYIGKLHVEGMIEVQAGASLSQDLVVARGILFVKMPALSVNILANSQAPGEVHFQLQMPNPLKTPLTQCELILELPASTRLLEKIPLEDVPVGGLFERSGTLVADSPDTKELIATFMSAELPHVQGIGAI</sequence>
<protein>
    <submittedName>
        <fullName evidence="1">Uncharacterized protein</fullName>
    </submittedName>
</protein>
<evidence type="ECO:0000313" key="2">
    <source>
        <dbReference type="Proteomes" id="UP000805193"/>
    </source>
</evidence>
<organism evidence="1 2">
    <name type="scientific">Ixodes persulcatus</name>
    <name type="common">Taiga tick</name>
    <dbReference type="NCBI Taxonomy" id="34615"/>
    <lineage>
        <taxon>Eukaryota</taxon>
        <taxon>Metazoa</taxon>
        <taxon>Ecdysozoa</taxon>
        <taxon>Arthropoda</taxon>
        <taxon>Chelicerata</taxon>
        <taxon>Arachnida</taxon>
        <taxon>Acari</taxon>
        <taxon>Parasitiformes</taxon>
        <taxon>Ixodida</taxon>
        <taxon>Ixodoidea</taxon>
        <taxon>Ixodidae</taxon>
        <taxon>Ixodinae</taxon>
        <taxon>Ixodes</taxon>
    </lineage>
</organism>
<proteinExistence type="predicted"/>
<reference evidence="1 2" key="1">
    <citation type="journal article" date="2020" name="Cell">
        <title>Large-Scale Comparative Analyses of Tick Genomes Elucidate Their Genetic Diversity and Vector Capacities.</title>
        <authorList>
            <consortium name="Tick Genome and Microbiome Consortium (TIGMIC)"/>
            <person name="Jia N."/>
            <person name="Wang J."/>
            <person name="Shi W."/>
            <person name="Du L."/>
            <person name="Sun Y."/>
            <person name="Zhan W."/>
            <person name="Jiang J.F."/>
            <person name="Wang Q."/>
            <person name="Zhang B."/>
            <person name="Ji P."/>
            <person name="Bell-Sakyi L."/>
            <person name="Cui X.M."/>
            <person name="Yuan T.T."/>
            <person name="Jiang B.G."/>
            <person name="Yang W.F."/>
            <person name="Lam T.T."/>
            <person name="Chang Q.C."/>
            <person name="Ding S.J."/>
            <person name="Wang X.J."/>
            <person name="Zhu J.G."/>
            <person name="Ruan X.D."/>
            <person name="Zhao L."/>
            <person name="Wei J.T."/>
            <person name="Ye R.Z."/>
            <person name="Que T.C."/>
            <person name="Du C.H."/>
            <person name="Zhou Y.H."/>
            <person name="Cheng J.X."/>
            <person name="Dai P.F."/>
            <person name="Guo W.B."/>
            <person name="Han X.H."/>
            <person name="Huang E.J."/>
            <person name="Li L.F."/>
            <person name="Wei W."/>
            <person name="Gao Y.C."/>
            <person name="Liu J.Z."/>
            <person name="Shao H.Z."/>
            <person name="Wang X."/>
            <person name="Wang C.C."/>
            <person name="Yang T.C."/>
            <person name="Huo Q.B."/>
            <person name="Li W."/>
            <person name="Chen H.Y."/>
            <person name="Chen S.E."/>
            <person name="Zhou L.G."/>
            <person name="Ni X.B."/>
            <person name="Tian J.H."/>
            <person name="Sheng Y."/>
            <person name="Liu T."/>
            <person name="Pan Y.S."/>
            <person name="Xia L.Y."/>
            <person name="Li J."/>
            <person name="Zhao F."/>
            <person name="Cao W.C."/>
        </authorList>
    </citation>
    <scope>NUCLEOTIDE SEQUENCE [LARGE SCALE GENOMIC DNA]</scope>
    <source>
        <strain evidence="1">Iper-2018</strain>
    </source>
</reference>